<dbReference type="PANTHER" id="PTHR47163:SF2">
    <property type="entry name" value="SI:DKEY-17M8.2"/>
    <property type="match status" value="1"/>
</dbReference>
<proteinExistence type="predicted"/>
<name>A0A3M7S8X9_BRAPC</name>
<accession>A0A3M7S8X9</accession>
<dbReference type="Pfam" id="PF12762">
    <property type="entry name" value="DDE_Tnp_IS1595"/>
    <property type="match status" value="1"/>
</dbReference>
<dbReference type="InterPro" id="IPR024445">
    <property type="entry name" value="Tnp_ISXO2-like"/>
</dbReference>
<dbReference type="Proteomes" id="UP000276133">
    <property type="component" value="Unassembled WGS sequence"/>
</dbReference>
<dbReference type="SMART" id="SM01126">
    <property type="entry name" value="DDE_Tnp_IS1595"/>
    <property type="match status" value="1"/>
</dbReference>
<protein>
    <submittedName>
        <fullName evidence="2">Transposase</fullName>
    </submittedName>
</protein>
<comment type="caution">
    <text evidence="2">The sequence shown here is derived from an EMBL/GenBank/DDBJ whole genome shotgun (WGS) entry which is preliminary data.</text>
</comment>
<dbReference type="PANTHER" id="PTHR47163">
    <property type="entry name" value="DDE_TNP_IS1595 DOMAIN-CONTAINING PROTEIN"/>
    <property type="match status" value="1"/>
</dbReference>
<dbReference type="EMBL" id="REGN01001860">
    <property type="protein sequence ID" value="RNA32048.1"/>
    <property type="molecule type" value="Genomic_DNA"/>
</dbReference>
<evidence type="ECO:0000313" key="2">
    <source>
        <dbReference type="EMBL" id="RNA32048.1"/>
    </source>
</evidence>
<gene>
    <name evidence="2" type="ORF">BpHYR1_034818</name>
</gene>
<keyword evidence="3" id="KW-1185">Reference proteome</keyword>
<dbReference type="STRING" id="10195.A0A3M7S8X9"/>
<feature type="domain" description="ISXO2-like transposase" evidence="1">
    <location>
        <begin position="126"/>
        <end position="260"/>
    </location>
</feature>
<evidence type="ECO:0000259" key="1">
    <source>
        <dbReference type="SMART" id="SM01126"/>
    </source>
</evidence>
<evidence type="ECO:0000313" key="3">
    <source>
        <dbReference type="Proteomes" id="UP000276133"/>
    </source>
</evidence>
<organism evidence="2 3">
    <name type="scientific">Brachionus plicatilis</name>
    <name type="common">Marine rotifer</name>
    <name type="synonym">Brachionus muelleri</name>
    <dbReference type="NCBI Taxonomy" id="10195"/>
    <lineage>
        <taxon>Eukaryota</taxon>
        <taxon>Metazoa</taxon>
        <taxon>Spiralia</taxon>
        <taxon>Gnathifera</taxon>
        <taxon>Rotifera</taxon>
        <taxon>Eurotatoria</taxon>
        <taxon>Monogononta</taxon>
        <taxon>Pseudotrocha</taxon>
        <taxon>Ploima</taxon>
        <taxon>Brachionidae</taxon>
        <taxon>Brachionus</taxon>
    </lineage>
</organism>
<dbReference type="InterPro" id="IPR053164">
    <property type="entry name" value="IS1016-like_transposase"/>
</dbReference>
<sequence length="452" mass="53702">MDFKELSLMEPIELLHHLMTIRILLGERECSTCNRKMKLCPRKILPEKFNWRCTRCKKSLSVKNGSFFERFDLPIKTVLKVIDFWAKERKINDMEESINISRPTAIRICRLLRQLCILDLDKNKFVIGGPNEIVEIDVSVFNKVKYNRGKDLVHYSKEKQLWVFGLKARSTGKCFFQAVCNRKEKTFLPIIQKHVLPKPTIYSDQFKINHSKQFIDKRTGCNTNGIEGLWNKYKSKIRASNGVNRKYLQEYLEEIMWRHNVCLVTHKNDKKKELQEIIEMDNLEKVKEKQERHRDNFLSDEFVISRNRIKNIKRLLSEVEADDNVKDEDTRELEGKPISLVSRSTQTNASVFDYDHRRNKFELVVEEPRVYVKSFDMIDKVINTDMPPFVEKLIRVRAEPRPTMRYVTRSAMEEWIWENGGRERGGLLRCRIVERRPTPQLFLTMNIIQEKI</sequence>
<reference evidence="2 3" key="1">
    <citation type="journal article" date="2018" name="Sci. Rep.">
        <title>Genomic signatures of local adaptation to the degree of environmental predictability in rotifers.</title>
        <authorList>
            <person name="Franch-Gras L."/>
            <person name="Hahn C."/>
            <person name="Garcia-Roger E.M."/>
            <person name="Carmona M.J."/>
            <person name="Serra M."/>
            <person name="Gomez A."/>
        </authorList>
    </citation>
    <scope>NUCLEOTIDE SEQUENCE [LARGE SCALE GENOMIC DNA]</scope>
    <source>
        <strain evidence="2">HYR1</strain>
    </source>
</reference>
<dbReference type="AlphaFoldDB" id="A0A3M7S8X9"/>
<dbReference type="OrthoDB" id="424490at2759"/>